<sequence length="403" mass="45766">MAPKLLCFLILSVLVAYYIYRPLPENVEEGWKVMIADSVLRSLGHLGSLSELLGLSNYMEVMSLYTDFESTPPTSDENITVTDTTFNKVPVRLYVPKKESNKLRRAVIYIHGGGWCMGSPATKAYDRLTRWTAERLNAIVVSVDYRLAPKHHFPVQFEDSYAVVKFFLQKEVLTEYGVDPNRICIAGDSAGGNLAAAVTQQLQDDAEVDIRPKIQALIYPALQPLDLDTPSYQDNGHMPFLSKSMVVKLWSEYFTSDKSLFNAMSSNSLKLTESSHLFPFLYWPALLPEKMKKTHTYSHSLQSRTSEFAKKYPGILDPRAAPLLVDDAKLSRLPQTYILTCMYDVLRDDGVIYAQRLRKAGVEVTHDQYDTFHGAMMFVVFPTDLSIGHTMTDRYLNWLNEKL</sequence>
<dbReference type="InterPro" id="IPR050300">
    <property type="entry name" value="GDXG_lipolytic_enzyme"/>
</dbReference>
<dbReference type="GeneID" id="115478978"/>
<dbReference type="Gene3D" id="3.40.50.1820">
    <property type="entry name" value="alpha/beta hydrolase"/>
    <property type="match status" value="1"/>
</dbReference>
<dbReference type="PROSITE" id="PS01174">
    <property type="entry name" value="LIPASE_GDXG_SER"/>
    <property type="match status" value="1"/>
</dbReference>
<feature type="domain" description="Alpha/beta hydrolase fold-3" evidence="7">
    <location>
        <begin position="303"/>
        <end position="374"/>
    </location>
</feature>
<name>A0A6P7Z7C6_9AMPH</name>
<dbReference type="KEGG" id="muo:115478978"/>
<dbReference type="GO" id="GO:0052689">
    <property type="term" value="F:carboxylic ester hydrolase activity"/>
    <property type="evidence" value="ECO:0007669"/>
    <property type="project" value="InterPro"/>
</dbReference>
<dbReference type="OrthoDB" id="408631at2759"/>
<feature type="chain" id="PRO_5027671140" evidence="6">
    <location>
        <begin position="17"/>
        <end position="403"/>
    </location>
</feature>
<dbReference type="FunCoup" id="A0A6P7Z7C6">
    <property type="interactions" value="37"/>
</dbReference>
<accession>A0A6P7Z7C6</accession>
<dbReference type="PANTHER" id="PTHR48081">
    <property type="entry name" value="AB HYDROLASE SUPERFAMILY PROTEIN C4A8.06C"/>
    <property type="match status" value="1"/>
</dbReference>
<dbReference type="PANTHER" id="PTHR48081:SF28">
    <property type="entry name" value="ALPHA_BETA HYDROLASE FOLD-3 DOMAIN-CONTAINING PROTEIN"/>
    <property type="match status" value="1"/>
</dbReference>
<dbReference type="PROSITE" id="PS01173">
    <property type="entry name" value="LIPASE_GDXG_HIS"/>
    <property type="match status" value="1"/>
</dbReference>
<evidence type="ECO:0000256" key="4">
    <source>
        <dbReference type="PIRSR" id="PIRSR037251-1"/>
    </source>
</evidence>
<comment type="similarity">
    <text evidence="1">Belongs to the 'GDXG' lipolytic enzyme family.</text>
</comment>
<evidence type="ECO:0000259" key="7">
    <source>
        <dbReference type="Pfam" id="PF07859"/>
    </source>
</evidence>
<keyword evidence="3" id="KW-1015">Disulfide bond</keyword>
<protein>
    <submittedName>
        <fullName evidence="9">Arylacetamide deacetylase-like</fullName>
    </submittedName>
</protein>
<dbReference type="PIRSF" id="PIRSF037251">
    <property type="entry name" value="Arylacetamide_deacetylase"/>
    <property type="match status" value="1"/>
</dbReference>
<dbReference type="AlphaFoldDB" id="A0A6P7Z7C6"/>
<dbReference type="InterPro" id="IPR013094">
    <property type="entry name" value="AB_hydrolase_3"/>
</dbReference>
<feature type="domain" description="Alpha/beta hydrolase fold-3" evidence="7">
    <location>
        <begin position="107"/>
        <end position="261"/>
    </location>
</feature>
<feature type="active site" evidence="4">
    <location>
        <position position="344"/>
    </location>
</feature>
<organism evidence="8 9">
    <name type="scientific">Microcaecilia unicolor</name>
    <dbReference type="NCBI Taxonomy" id="1415580"/>
    <lineage>
        <taxon>Eukaryota</taxon>
        <taxon>Metazoa</taxon>
        <taxon>Chordata</taxon>
        <taxon>Craniata</taxon>
        <taxon>Vertebrata</taxon>
        <taxon>Euteleostomi</taxon>
        <taxon>Amphibia</taxon>
        <taxon>Gymnophiona</taxon>
        <taxon>Siphonopidae</taxon>
        <taxon>Microcaecilia</taxon>
    </lineage>
</organism>
<gene>
    <name evidence="9" type="primary">LOC115478978</name>
</gene>
<keyword evidence="8" id="KW-1185">Reference proteome</keyword>
<reference evidence="9" key="1">
    <citation type="submission" date="2025-08" db="UniProtKB">
        <authorList>
            <consortium name="RefSeq"/>
        </authorList>
    </citation>
    <scope>IDENTIFICATION</scope>
</reference>
<evidence type="ECO:0000256" key="5">
    <source>
        <dbReference type="PROSITE-ProRule" id="PRU10038"/>
    </source>
</evidence>
<dbReference type="Pfam" id="PF07859">
    <property type="entry name" value="Abhydrolase_3"/>
    <property type="match status" value="2"/>
</dbReference>
<dbReference type="SUPFAM" id="SSF53474">
    <property type="entry name" value="alpha/beta-Hydrolases"/>
    <property type="match status" value="1"/>
</dbReference>
<dbReference type="InterPro" id="IPR017157">
    <property type="entry name" value="Arylacetamide_deacetylase"/>
</dbReference>
<dbReference type="RefSeq" id="XP_030072531.1">
    <property type="nucleotide sequence ID" value="XM_030216671.1"/>
</dbReference>
<feature type="signal peptide" evidence="6">
    <location>
        <begin position="1"/>
        <end position="16"/>
    </location>
</feature>
<dbReference type="InParanoid" id="A0A6P7Z7C6"/>
<dbReference type="InterPro" id="IPR002168">
    <property type="entry name" value="Lipase_GDXG_HIS_AS"/>
</dbReference>
<evidence type="ECO:0000313" key="8">
    <source>
        <dbReference type="Proteomes" id="UP000515156"/>
    </source>
</evidence>
<evidence type="ECO:0000313" key="9">
    <source>
        <dbReference type="RefSeq" id="XP_030072531.1"/>
    </source>
</evidence>
<evidence type="ECO:0000256" key="1">
    <source>
        <dbReference type="ARBA" id="ARBA00010515"/>
    </source>
</evidence>
<dbReference type="Proteomes" id="UP000515156">
    <property type="component" value="Chromosome 10"/>
</dbReference>
<evidence type="ECO:0000256" key="6">
    <source>
        <dbReference type="SAM" id="SignalP"/>
    </source>
</evidence>
<feature type="active site" evidence="4 5">
    <location>
        <position position="189"/>
    </location>
</feature>
<feature type="active site" evidence="4">
    <location>
        <position position="373"/>
    </location>
</feature>
<keyword evidence="6" id="KW-0732">Signal</keyword>
<dbReference type="InterPro" id="IPR033140">
    <property type="entry name" value="Lipase_GDXG_put_SER_AS"/>
</dbReference>
<dbReference type="InterPro" id="IPR029058">
    <property type="entry name" value="AB_hydrolase_fold"/>
</dbReference>
<dbReference type="GO" id="GO:0016020">
    <property type="term" value="C:membrane"/>
    <property type="evidence" value="ECO:0007669"/>
    <property type="project" value="InterPro"/>
</dbReference>
<proteinExistence type="inferred from homology"/>
<evidence type="ECO:0000256" key="3">
    <source>
        <dbReference type="ARBA" id="ARBA00023157"/>
    </source>
</evidence>
<keyword evidence="2" id="KW-0378">Hydrolase</keyword>
<evidence type="ECO:0000256" key="2">
    <source>
        <dbReference type="ARBA" id="ARBA00022801"/>
    </source>
</evidence>